<accession>A0A2H4UVJ1</accession>
<keyword evidence="2" id="KW-1185">Reference proteome</keyword>
<protein>
    <submittedName>
        <fullName evidence="1">Uncharacterized protein</fullName>
    </submittedName>
</protein>
<gene>
    <name evidence="1" type="ORF">BMW23_0833</name>
</gene>
<proteinExistence type="predicted"/>
<name>A0A2H4UVJ1_9VIRU</name>
<sequence length="268" mass="31942">MDNIEKTTSIPQMIEIVHEIRNSLKALLNIKTNEEFQNILHSENTDEIMQKLSLECLVKLMELKTNEEFLNFIQSENSDMIIKKTIIDKYNACHNIFDFRKFLIEHLEANGKITKINNISDMSSCAVYYTIFNEMTNEQLHELKKSVLLHEINTWYQLVVKNKLAIIIILSDDEMIDELNIIVDTIEKLQHNIIPKQENLRKIFIDMSNEKLFDLLMQNYVIFEKKYKRYNVLEKEEEYFDNVFDDCDCILESMIVDYDIFEIKNIFV</sequence>
<evidence type="ECO:0000313" key="1">
    <source>
        <dbReference type="EMBL" id="ATZ80879.1"/>
    </source>
</evidence>
<dbReference type="Proteomes" id="UP000240325">
    <property type="component" value="Segment"/>
</dbReference>
<reference evidence="1" key="1">
    <citation type="journal article" date="2017" name="Elife">
        <title>The kinetoplastid-infecting Bodo saltans virus (BsV), a window into the most abundant giant viruses in the sea.</title>
        <authorList>
            <person name="Deeg C.M."/>
            <person name="Chow C.-E.T."/>
            <person name="Suttle C.A."/>
        </authorList>
    </citation>
    <scope>NUCLEOTIDE SEQUENCE</scope>
    <source>
        <strain evidence="1">NG1</strain>
    </source>
</reference>
<evidence type="ECO:0000313" key="2">
    <source>
        <dbReference type="Proteomes" id="UP000240325"/>
    </source>
</evidence>
<dbReference type="EMBL" id="MF782455">
    <property type="protein sequence ID" value="ATZ80879.1"/>
    <property type="molecule type" value="Genomic_DNA"/>
</dbReference>
<organism evidence="1">
    <name type="scientific">Bodo saltans virus</name>
    <dbReference type="NCBI Taxonomy" id="2024608"/>
    <lineage>
        <taxon>Viruses</taxon>
        <taxon>Varidnaviria</taxon>
        <taxon>Bamfordvirae</taxon>
        <taxon>Nucleocytoviricota</taxon>
        <taxon>Megaviricetes</taxon>
        <taxon>Imitervirales</taxon>
        <taxon>Mimiviridae</taxon>
        <taxon>Klosneuvirinae</taxon>
        <taxon>Theiavirus</taxon>
        <taxon>Theiavirus salishense</taxon>
    </lineage>
</organism>